<comment type="caution">
    <text evidence="3">Lacks conserved residue(s) required for the propagation of feature annotation.</text>
</comment>
<comment type="pathway">
    <text evidence="3">Purine metabolism; purine nucleoside salvage.</text>
</comment>
<gene>
    <name evidence="6" type="primary">mtaP</name>
    <name evidence="6" type="ORF">MsAc7_05200</name>
</gene>
<keyword evidence="4" id="KW-0812">Transmembrane</keyword>
<keyword evidence="2 3" id="KW-0808">Transferase</keyword>
<name>A0AA96V2S4_9EURY</name>
<feature type="transmembrane region" description="Helical" evidence="4">
    <location>
        <begin position="34"/>
        <end position="58"/>
    </location>
</feature>
<proteinExistence type="inferred from homology"/>
<dbReference type="PANTHER" id="PTHR42679">
    <property type="entry name" value="S-METHYL-5'-THIOADENOSINE PHOSPHORYLASE"/>
    <property type="match status" value="1"/>
</dbReference>
<dbReference type="InterPro" id="IPR010044">
    <property type="entry name" value="MTAP"/>
</dbReference>
<organism evidence="6 7">
    <name type="scientific">Methanolapillus millepedarum</name>
    <dbReference type="NCBI Taxonomy" id="3028296"/>
    <lineage>
        <taxon>Archaea</taxon>
        <taxon>Methanobacteriati</taxon>
        <taxon>Methanobacteriota</taxon>
        <taxon>Stenosarchaea group</taxon>
        <taxon>Methanomicrobia</taxon>
        <taxon>Methanosarcinales</taxon>
        <taxon>Methanosarcinaceae</taxon>
        <taxon>Methanolapillus</taxon>
    </lineage>
</organism>
<feature type="binding site" evidence="3">
    <location>
        <begin position="109"/>
        <end position="110"/>
    </location>
    <ligand>
        <name>phosphate</name>
        <dbReference type="ChEBI" id="CHEBI:43474"/>
    </ligand>
</feature>
<dbReference type="GO" id="GO:0006166">
    <property type="term" value="P:purine ribonucleoside salvage"/>
    <property type="evidence" value="ECO:0007669"/>
    <property type="project" value="UniProtKB-UniRule"/>
</dbReference>
<evidence type="ECO:0000256" key="2">
    <source>
        <dbReference type="ARBA" id="ARBA00022679"/>
    </source>
</evidence>
<feature type="site" description="Important for substrate specificity" evidence="3">
    <location>
        <position position="272"/>
    </location>
</feature>
<feature type="site" description="Important for substrate specificity" evidence="3">
    <location>
        <position position="219"/>
    </location>
</feature>
<dbReference type="Proteomes" id="UP001303587">
    <property type="component" value="Chromosome"/>
</dbReference>
<evidence type="ECO:0000313" key="6">
    <source>
        <dbReference type="EMBL" id="WNY24988.1"/>
    </source>
</evidence>
<comment type="subunit">
    <text evidence="3">Homotrimer.</text>
</comment>
<dbReference type="EC" id="2.4.2.44" evidence="3"/>
<dbReference type="GO" id="GO:0005829">
    <property type="term" value="C:cytosol"/>
    <property type="evidence" value="ECO:0007669"/>
    <property type="project" value="TreeGrafter"/>
</dbReference>
<keyword evidence="1 3" id="KW-0328">Glycosyltransferase</keyword>
<dbReference type="InterPro" id="IPR035994">
    <property type="entry name" value="Nucleoside_phosphorylase_sf"/>
</dbReference>
<dbReference type="HAMAP" id="MF_01963">
    <property type="entry name" value="MTAP"/>
    <property type="match status" value="1"/>
</dbReference>
<evidence type="ECO:0000256" key="4">
    <source>
        <dbReference type="SAM" id="Phobius"/>
    </source>
</evidence>
<feature type="binding site" evidence="3">
    <location>
        <begin position="260"/>
        <end position="262"/>
    </location>
    <ligand>
        <name>substrate</name>
    </ligand>
</feature>
<feature type="domain" description="Nucleoside phosphorylase" evidence="5">
    <location>
        <begin position="68"/>
        <end position="293"/>
    </location>
</feature>
<evidence type="ECO:0000256" key="1">
    <source>
        <dbReference type="ARBA" id="ARBA00022676"/>
    </source>
</evidence>
<accession>A0AA96V2S4</accession>
<reference evidence="6 7" key="1">
    <citation type="submission" date="2023-07" db="EMBL/GenBank/DDBJ databases">
        <title>Closed genoem sequence of Methanosarcinaceae archaeon Ac7.</title>
        <authorList>
            <person name="Poehlein A."/>
            <person name="Protasov E."/>
            <person name="Platt K."/>
            <person name="Reeh H."/>
            <person name="Daniel R."/>
            <person name="Brune A."/>
        </authorList>
    </citation>
    <scope>NUCLEOTIDE SEQUENCE [LARGE SCALE GENOMIC DNA]</scope>
    <source>
        <strain evidence="6 7">Ac7</strain>
    </source>
</reference>
<evidence type="ECO:0000313" key="7">
    <source>
        <dbReference type="Proteomes" id="UP001303587"/>
    </source>
</evidence>
<feature type="transmembrane region" description="Helical" evidence="4">
    <location>
        <begin position="7"/>
        <end position="28"/>
    </location>
</feature>
<dbReference type="Gene3D" id="3.40.50.1580">
    <property type="entry name" value="Nucleoside phosphorylase domain"/>
    <property type="match status" value="1"/>
</dbReference>
<protein>
    <recommendedName>
        <fullName evidence="3">Probable S-methyl-5'-thioinosine phosphorylase</fullName>
        <ecNumber evidence="3">2.4.2.44</ecNumber>
    </recommendedName>
    <alternativeName>
        <fullName evidence="3">5'-methylthioinosine phosphorylase</fullName>
        <shortName evidence="3">MTI phosphorylase</shortName>
        <shortName evidence="3">MTIP</shortName>
    </alternativeName>
</protein>
<comment type="catalytic activity">
    <reaction evidence="3">
        <text>S-methyl-5'-thioinosine + phosphate = 5-(methylsulfanyl)-alpha-D-ribose 1-phosphate + hypoxanthine</text>
        <dbReference type="Rhea" id="RHEA:30643"/>
        <dbReference type="ChEBI" id="CHEBI:17368"/>
        <dbReference type="ChEBI" id="CHEBI:43474"/>
        <dbReference type="ChEBI" id="CHEBI:48595"/>
        <dbReference type="ChEBI" id="CHEBI:58533"/>
        <dbReference type="EC" id="2.4.2.44"/>
    </reaction>
</comment>
<dbReference type="Pfam" id="PF01048">
    <property type="entry name" value="PNP_UDP_1"/>
    <property type="match status" value="1"/>
</dbReference>
<dbReference type="EMBL" id="CP131060">
    <property type="protein sequence ID" value="WNY24988.1"/>
    <property type="molecule type" value="Genomic_DNA"/>
</dbReference>
<dbReference type="SUPFAM" id="SSF53167">
    <property type="entry name" value="Purine and uridine phosphorylases"/>
    <property type="match status" value="1"/>
</dbReference>
<feature type="binding site" evidence="3">
    <location>
        <position position="237"/>
    </location>
    <ligand>
        <name>phosphate</name>
        <dbReference type="ChEBI" id="CHEBI:43474"/>
    </ligand>
</feature>
<comment type="function">
    <text evidence="3">Catalyzes the reversible phosphorylation of S-methyl-5'-thioinosine (MTI) to hypoxanthine and 5-methylthioribose-1-phosphate. Involved in the breakdown of S-methyl-5'-thioadenosine (MTA), a major by-product of polyamine biosynthesis. Catabolism of (MTA) occurs via deamination to MTI and phosphorolysis to hypoxanthine.</text>
</comment>
<dbReference type="CDD" id="cd09010">
    <property type="entry name" value="MTAP_SsMTAPII_like_MTIP"/>
    <property type="match status" value="1"/>
</dbReference>
<dbReference type="PANTHER" id="PTHR42679:SF2">
    <property type="entry name" value="S-METHYL-5'-THIOADENOSINE PHOSPHORYLASE"/>
    <property type="match status" value="1"/>
</dbReference>
<keyword evidence="3" id="KW-0660">Purine salvage</keyword>
<dbReference type="AlphaFoldDB" id="A0AA96V2S4"/>
<feature type="binding site" evidence="3">
    <location>
        <position position="236"/>
    </location>
    <ligand>
        <name>substrate</name>
    </ligand>
</feature>
<comment type="miscellaneous">
    <text evidence="3">Although this enzyme belongs to the family of MTA phosphorylases based on sequence homology, it has been shown that conserved amino acid substitutions in the substrate binding pocket convert the substrate specificity of this enzyme from 6-aminopurines to 6-oxopurines.</text>
</comment>
<keyword evidence="7" id="KW-1185">Reference proteome</keyword>
<comment type="similarity">
    <text evidence="3">Belongs to the PNP/MTAP phosphorylase family. MTAP subfamily.</text>
</comment>
<keyword evidence="4" id="KW-0472">Membrane</keyword>
<keyword evidence="4" id="KW-1133">Transmembrane helix</keyword>
<evidence type="ECO:0000259" key="5">
    <source>
        <dbReference type="Pfam" id="PF01048"/>
    </source>
</evidence>
<sequence>MELLKKINLIFIFPLFFIFSLYFLFILYSFSLYFFINFIIQILFYGFTPVFFHIFGVIMSFKRVALTVIGGVGYDNMSLSDAQTIQTKHGSVEVHVLNFESMDVALISRHQGKRHVPPHKVNYKALIAAAQKIKAPVLALNSVGSMKPELSAGHFFVPNDFIDMTKTREETFFDKKTVHVDMSDPYCRHIRKVLTTLLSGKKIPFSEGVYVCTEGPRFETKAEIRMYAQFSDVVGMTGVPEVVLAKEAGLCYASLCLITNPAAGLCADVLTIDDVQKAVEERQSEIFDILLSLAKSLKVNSEHDCFCRKSVQNSEI</sequence>
<evidence type="ECO:0000256" key="3">
    <source>
        <dbReference type="HAMAP-Rule" id="MF_01963"/>
    </source>
</evidence>
<dbReference type="GO" id="GO:0017061">
    <property type="term" value="F:S-methyl-5-thioadenosine phosphorylase activity"/>
    <property type="evidence" value="ECO:0007669"/>
    <property type="project" value="InterPro"/>
</dbReference>
<dbReference type="InterPro" id="IPR000845">
    <property type="entry name" value="Nucleoside_phosphorylase_d"/>
</dbReference>
<dbReference type="GO" id="GO:0019509">
    <property type="term" value="P:L-methionine salvage from methylthioadenosine"/>
    <property type="evidence" value="ECO:0007669"/>
    <property type="project" value="TreeGrafter"/>
</dbReference>